<reference evidence="1 2" key="1">
    <citation type="submission" date="2019-03" db="EMBL/GenBank/DDBJ databases">
        <title>Freshwater and sediment microbial communities from various areas in North America, analyzing microbe dynamics in response to fracking.</title>
        <authorList>
            <person name="Lamendella R."/>
        </authorList>
    </citation>
    <scope>NUCLEOTIDE SEQUENCE [LARGE SCALE GENOMIC DNA]</scope>
    <source>
        <strain evidence="1 2">175.2</strain>
    </source>
</reference>
<dbReference type="Proteomes" id="UP000295097">
    <property type="component" value="Unassembled WGS sequence"/>
</dbReference>
<evidence type="ECO:0000313" key="1">
    <source>
        <dbReference type="EMBL" id="TCT42786.1"/>
    </source>
</evidence>
<organism evidence="1 2">
    <name type="scientific">Martelella mediterranea</name>
    <dbReference type="NCBI Taxonomy" id="293089"/>
    <lineage>
        <taxon>Bacteria</taxon>
        <taxon>Pseudomonadati</taxon>
        <taxon>Pseudomonadota</taxon>
        <taxon>Alphaproteobacteria</taxon>
        <taxon>Hyphomicrobiales</taxon>
        <taxon>Aurantimonadaceae</taxon>
        <taxon>Martelella</taxon>
    </lineage>
</organism>
<sequence>MAEKFEPPKCPSVESTRENEFRVLESEFGDGYSQRAGSGLNAENVTFSAVWSVLSIAEADQIEAFFRQHRGYRAFEWKAPRDAMPQLYRCKKWKRGFRGSGNDTITATIERVYDL</sequence>
<dbReference type="RefSeq" id="WP_132308877.1">
    <property type="nucleotide sequence ID" value="NZ_SMAR01000004.1"/>
</dbReference>
<dbReference type="OrthoDB" id="8607203at2"/>
<name>A0A4R3NXC3_9HYPH</name>
<keyword evidence="2" id="KW-1185">Reference proteome</keyword>
<dbReference type="InterPro" id="IPR010265">
    <property type="entry name" value="Phage_lambda_TipM"/>
</dbReference>
<evidence type="ECO:0000313" key="2">
    <source>
        <dbReference type="Proteomes" id="UP000295097"/>
    </source>
</evidence>
<comment type="caution">
    <text evidence="1">The sequence shown here is derived from an EMBL/GenBank/DDBJ whole genome shotgun (WGS) entry which is preliminary data.</text>
</comment>
<gene>
    <name evidence="1" type="ORF">EDC90_100487</name>
</gene>
<dbReference type="Pfam" id="PF05939">
    <property type="entry name" value="Phage_min_tail"/>
    <property type="match status" value="1"/>
</dbReference>
<dbReference type="AlphaFoldDB" id="A0A4R3NXC3"/>
<proteinExistence type="predicted"/>
<dbReference type="EMBL" id="SMAR01000004">
    <property type="protein sequence ID" value="TCT42786.1"/>
    <property type="molecule type" value="Genomic_DNA"/>
</dbReference>
<accession>A0A4R3NXC3</accession>
<protein>
    <submittedName>
        <fullName evidence="1">Phage-related protein</fullName>
    </submittedName>
</protein>